<dbReference type="OrthoDB" id="289089at2"/>
<accession>A0A517XPA0</accession>
<feature type="transmembrane region" description="Helical" evidence="1">
    <location>
        <begin position="51"/>
        <end position="72"/>
    </location>
</feature>
<reference evidence="2 3" key="1">
    <citation type="submission" date="2019-02" db="EMBL/GenBank/DDBJ databases">
        <title>Deep-cultivation of Planctomycetes and their phenomic and genomic characterization uncovers novel biology.</title>
        <authorList>
            <person name="Wiegand S."/>
            <person name="Jogler M."/>
            <person name="Boedeker C."/>
            <person name="Pinto D."/>
            <person name="Vollmers J."/>
            <person name="Rivas-Marin E."/>
            <person name="Kohn T."/>
            <person name="Peeters S.H."/>
            <person name="Heuer A."/>
            <person name="Rast P."/>
            <person name="Oberbeckmann S."/>
            <person name="Bunk B."/>
            <person name="Jeske O."/>
            <person name="Meyerdierks A."/>
            <person name="Storesund J.E."/>
            <person name="Kallscheuer N."/>
            <person name="Luecker S."/>
            <person name="Lage O.M."/>
            <person name="Pohl T."/>
            <person name="Merkel B.J."/>
            <person name="Hornburger P."/>
            <person name="Mueller R.-W."/>
            <person name="Bruemmer F."/>
            <person name="Labrenz M."/>
            <person name="Spormann A.M."/>
            <person name="Op den Camp H."/>
            <person name="Overmann J."/>
            <person name="Amann R."/>
            <person name="Jetten M.S.M."/>
            <person name="Mascher T."/>
            <person name="Medema M.H."/>
            <person name="Devos D.P."/>
            <person name="Kaster A.-K."/>
            <person name="Ovreas L."/>
            <person name="Rohde M."/>
            <person name="Galperin M.Y."/>
            <person name="Jogler C."/>
        </authorList>
    </citation>
    <scope>NUCLEOTIDE SEQUENCE [LARGE SCALE GENOMIC DNA]</scope>
    <source>
        <strain evidence="2 3">ETA_A1</strain>
    </source>
</reference>
<organism evidence="2 3">
    <name type="scientific">Urbifossiella limnaea</name>
    <dbReference type="NCBI Taxonomy" id="2528023"/>
    <lineage>
        <taxon>Bacteria</taxon>
        <taxon>Pseudomonadati</taxon>
        <taxon>Planctomycetota</taxon>
        <taxon>Planctomycetia</taxon>
        <taxon>Gemmatales</taxon>
        <taxon>Gemmataceae</taxon>
        <taxon>Urbifossiella</taxon>
    </lineage>
</organism>
<name>A0A517XPA0_9BACT</name>
<sequence>MDGDDLLFLFFFVFVVGFAVGLVLLFRFLSALQRALRRVHPDLRRMEPGQVWLNFIPVFNVVWAPVTVVLVAESLRNEYRARGLDAPDADYGRTSGLTLLTLLATGCLFYPAFLTYPVALVVWGRYWFVVNRYARELRSGEGRERPAAAVLVDEGW</sequence>
<keyword evidence="1" id="KW-0812">Transmembrane</keyword>
<proteinExistence type="predicted"/>
<dbReference type="AlphaFoldDB" id="A0A517XPA0"/>
<keyword evidence="1" id="KW-1133">Transmembrane helix</keyword>
<evidence type="ECO:0000313" key="3">
    <source>
        <dbReference type="Proteomes" id="UP000319576"/>
    </source>
</evidence>
<keyword evidence="3" id="KW-1185">Reference proteome</keyword>
<protein>
    <recommendedName>
        <fullName evidence="4">DUF4328 domain-containing protein</fullName>
    </recommendedName>
</protein>
<evidence type="ECO:0008006" key="4">
    <source>
        <dbReference type="Google" id="ProtNLM"/>
    </source>
</evidence>
<evidence type="ECO:0000313" key="2">
    <source>
        <dbReference type="EMBL" id="QDU19325.1"/>
    </source>
</evidence>
<dbReference type="Proteomes" id="UP000319576">
    <property type="component" value="Chromosome"/>
</dbReference>
<feature type="transmembrane region" description="Helical" evidence="1">
    <location>
        <begin position="108"/>
        <end position="128"/>
    </location>
</feature>
<dbReference type="KEGG" id="uli:ETAA1_12310"/>
<evidence type="ECO:0000256" key="1">
    <source>
        <dbReference type="SAM" id="Phobius"/>
    </source>
</evidence>
<keyword evidence="1" id="KW-0472">Membrane</keyword>
<feature type="transmembrane region" description="Helical" evidence="1">
    <location>
        <begin position="6"/>
        <end position="30"/>
    </location>
</feature>
<dbReference type="EMBL" id="CP036273">
    <property type="protein sequence ID" value="QDU19325.1"/>
    <property type="molecule type" value="Genomic_DNA"/>
</dbReference>
<gene>
    <name evidence="2" type="ORF">ETAA1_12310</name>
</gene>
<dbReference type="RefSeq" id="WP_145235237.1">
    <property type="nucleotide sequence ID" value="NZ_CP036273.1"/>
</dbReference>